<comment type="caution">
    <text evidence="5">The sequence shown here is derived from an EMBL/GenBank/DDBJ whole genome shotgun (WGS) entry which is preliminary data.</text>
</comment>
<organism evidence="5 6">
    <name type="scientific">Gordonia mangrovi</name>
    <dbReference type="NCBI Taxonomy" id="2665643"/>
    <lineage>
        <taxon>Bacteria</taxon>
        <taxon>Bacillati</taxon>
        <taxon>Actinomycetota</taxon>
        <taxon>Actinomycetes</taxon>
        <taxon>Mycobacteriales</taxon>
        <taxon>Gordoniaceae</taxon>
        <taxon>Gordonia</taxon>
    </lineage>
</organism>
<feature type="domain" description="Response regulatory" evidence="3">
    <location>
        <begin position="4"/>
        <end position="118"/>
    </location>
</feature>
<proteinExistence type="predicted"/>
<dbReference type="InterPro" id="IPR001789">
    <property type="entry name" value="Sig_transdc_resp-reg_receiver"/>
</dbReference>
<dbReference type="SMART" id="SM00850">
    <property type="entry name" value="LytTR"/>
    <property type="match status" value="1"/>
</dbReference>
<dbReference type="Gene3D" id="3.40.50.2300">
    <property type="match status" value="1"/>
</dbReference>
<dbReference type="PANTHER" id="PTHR48111">
    <property type="entry name" value="REGULATOR OF RPOS"/>
    <property type="match status" value="1"/>
</dbReference>
<reference evidence="5 6" key="1">
    <citation type="submission" date="2019-11" db="EMBL/GenBank/DDBJ databases">
        <title>Gordonia sp. nov., a novel actinobacterium isolated from mangrove soil in Hainan.</title>
        <authorList>
            <person name="Huang X."/>
            <person name="Xie Y."/>
            <person name="Chu X."/>
            <person name="Xiao K."/>
        </authorList>
    </citation>
    <scope>NUCLEOTIDE SEQUENCE [LARGE SCALE GENOMIC DNA]</scope>
    <source>
        <strain evidence="5 6">HNM0687</strain>
    </source>
</reference>
<dbReference type="Pfam" id="PF04397">
    <property type="entry name" value="LytTR"/>
    <property type="match status" value="1"/>
</dbReference>
<dbReference type="EMBL" id="WMBR01000007">
    <property type="protein sequence ID" value="MXP23891.1"/>
    <property type="molecule type" value="Genomic_DNA"/>
</dbReference>
<protein>
    <submittedName>
        <fullName evidence="5">Response regulator</fullName>
    </submittedName>
</protein>
<dbReference type="GO" id="GO:0005829">
    <property type="term" value="C:cytosol"/>
    <property type="evidence" value="ECO:0007669"/>
    <property type="project" value="TreeGrafter"/>
</dbReference>
<gene>
    <name evidence="5" type="ORF">GIY30_21365</name>
</gene>
<dbReference type="SMART" id="SM00448">
    <property type="entry name" value="REC"/>
    <property type="match status" value="1"/>
</dbReference>
<evidence type="ECO:0000259" key="3">
    <source>
        <dbReference type="PROSITE" id="PS50110"/>
    </source>
</evidence>
<dbReference type="AlphaFoldDB" id="A0A6L7GXQ9"/>
<dbReference type="Pfam" id="PF00072">
    <property type="entry name" value="Response_reg"/>
    <property type="match status" value="1"/>
</dbReference>
<dbReference type="InterPro" id="IPR039420">
    <property type="entry name" value="WalR-like"/>
</dbReference>
<evidence type="ECO:0000259" key="4">
    <source>
        <dbReference type="PROSITE" id="PS50930"/>
    </source>
</evidence>
<feature type="domain" description="HTH LytTR-type" evidence="4">
    <location>
        <begin position="141"/>
        <end position="249"/>
    </location>
</feature>
<dbReference type="PANTHER" id="PTHR48111:SF69">
    <property type="entry name" value="RESPONSE REGULATOR RECEIVER"/>
    <property type="match status" value="1"/>
</dbReference>
<dbReference type="Gene3D" id="2.40.50.1020">
    <property type="entry name" value="LytTr DNA-binding domain"/>
    <property type="match status" value="1"/>
</dbReference>
<keyword evidence="2" id="KW-0597">Phosphoprotein</keyword>
<dbReference type="InterPro" id="IPR007492">
    <property type="entry name" value="LytTR_DNA-bd_dom"/>
</dbReference>
<keyword evidence="1" id="KW-0238">DNA-binding</keyword>
<dbReference type="CDD" id="cd17532">
    <property type="entry name" value="REC_LytTR_AlgR-like"/>
    <property type="match status" value="1"/>
</dbReference>
<dbReference type="GO" id="GO:0032993">
    <property type="term" value="C:protein-DNA complex"/>
    <property type="evidence" value="ECO:0007669"/>
    <property type="project" value="TreeGrafter"/>
</dbReference>
<evidence type="ECO:0000256" key="1">
    <source>
        <dbReference type="ARBA" id="ARBA00023125"/>
    </source>
</evidence>
<evidence type="ECO:0000313" key="6">
    <source>
        <dbReference type="Proteomes" id="UP000475545"/>
    </source>
</evidence>
<feature type="modified residue" description="4-aspartylphosphate" evidence="2">
    <location>
        <position position="55"/>
    </location>
</feature>
<dbReference type="GO" id="GO:0000156">
    <property type="term" value="F:phosphorelay response regulator activity"/>
    <property type="evidence" value="ECO:0007669"/>
    <property type="project" value="TreeGrafter"/>
</dbReference>
<dbReference type="InterPro" id="IPR011006">
    <property type="entry name" value="CheY-like_superfamily"/>
</dbReference>
<sequence length="265" mass="28762">MPLSVLAVDDEPPALDELAYLLGRQPDVDAVFTAGDATHALRELSEHRIDAIFLDINMPGLSGLELAGVLTRYAEPPRVVFVTAHDDKAVDAFDVGAVDYLLKPLREERLTQAIARVVAAGDTAQQSPEPLPRPTGGDEVIPVELSGVTSLVRRDSISWVEAVGDYARLHSDSGAHLVRVPLSTLAARWADHGFHRVHRSYLVALPMVTGLRAKGSSTVVCVRANGASGAVELPVSRRQLRELKDLLIRDPMRQIRADTDPRAQP</sequence>
<dbReference type="SUPFAM" id="SSF52172">
    <property type="entry name" value="CheY-like"/>
    <property type="match status" value="1"/>
</dbReference>
<dbReference type="Proteomes" id="UP000475545">
    <property type="component" value="Unassembled WGS sequence"/>
</dbReference>
<dbReference type="GO" id="GO:0006355">
    <property type="term" value="P:regulation of DNA-templated transcription"/>
    <property type="evidence" value="ECO:0007669"/>
    <property type="project" value="TreeGrafter"/>
</dbReference>
<evidence type="ECO:0000313" key="5">
    <source>
        <dbReference type="EMBL" id="MXP23891.1"/>
    </source>
</evidence>
<keyword evidence="6" id="KW-1185">Reference proteome</keyword>
<dbReference type="RefSeq" id="WP_160904085.1">
    <property type="nucleotide sequence ID" value="NZ_CP102850.1"/>
</dbReference>
<dbReference type="GO" id="GO:0000976">
    <property type="term" value="F:transcription cis-regulatory region binding"/>
    <property type="evidence" value="ECO:0007669"/>
    <property type="project" value="TreeGrafter"/>
</dbReference>
<dbReference type="PROSITE" id="PS50110">
    <property type="entry name" value="RESPONSE_REGULATORY"/>
    <property type="match status" value="1"/>
</dbReference>
<accession>A0A6L7GXQ9</accession>
<evidence type="ECO:0000256" key="2">
    <source>
        <dbReference type="PROSITE-ProRule" id="PRU00169"/>
    </source>
</evidence>
<dbReference type="PROSITE" id="PS50930">
    <property type="entry name" value="HTH_LYTTR"/>
    <property type="match status" value="1"/>
</dbReference>
<name>A0A6L7GXQ9_9ACTN</name>